<evidence type="ECO:0000259" key="8">
    <source>
        <dbReference type="SMART" id="SM00822"/>
    </source>
</evidence>
<dbReference type="EMBL" id="CP014135">
    <property type="protein sequence ID" value="AMB84681.1"/>
    <property type="molecule type" value="Genomic_DNA"/>
</dbReference>
<organism evidence="9 10">
    <name type="scientific">Pseudomonas agarici</name>
    <dbReference type="NCBI Taxonomy" id="46677"/>
    <lineage>
        <taxon>Bacteria</taxon>
        <taxon>Pseudomonadati</taxon>
        <taxon>Pseudomonadota</taxon>
        <taxon>Gammaproteobacteria</taxon>
        <taxon>Pseudomonadales</taxon>
        <taxon>Pseudomonadaceae</taxon>
        <taxon>Pseudomonas</taxon>
    </lineage>
</organism>
<keyword evidence="2" id="KW-0560">Oxidoreductase</keyword>
<dbReference type="InterPro" id="IPR057326">
    <property type="entry name" value="KR_dom"/>
</dbReference>
<dbReference type="AlphaFoldDB" id="A0A0X1SXV8"/>
<gene>
    <name evidence="9" type="ORF">AWM79_04915</name>
</gene>
<comment type="similarity">
    <text evidence="1">Belongs to the short-chain dehydrogenases/reductases (SDR) family.</text>
</comment>
<dbReference type="Proteomes" id="UP000063229">
    <property type="component" value="Chromosome"/>
</dbReference>
<dbReference type="GO" id="GO:0018511">
    <property type="term" value="F:2,3-dihydroxy-2,3-dihydro-p-cumate dehydrogenase activity"/>
    <property type="evidence" value="ECO:0007669"/>
    <property type="project" value="UniProtKB-EC"/>
</dbReference>
<proteinExistence type="inferred from homology"/>
<dbReference type="SMART" id="SM00822">
    <property type="entry name" value="PKS_KR"/>
    <property type="match status" value="1"/>
</dbReference>
<dbReference type="PRINTS" id="PR00081">
    <property type="entry name" value="GDHRDH"/>
</dbReference>
<evidence type="ECO:0000256" key="7">
    <source>
        <dbReference type="ARBA" id="ARBA00073443"/>
    </source>
</evidence>
<comment type="pathway">
    <text evidence="5">Aromatic compound metabolism; p-cumate degradation; acetaldehyde and pyruvate from p-cumate: step 2/7.</text>
</comment>
<dbReference type="InterPro" id="IPR020904">
    <property type="entry name" value="Sc_DH/Rdtase_CS"/>
</dbReference>
<evidence type="ECO:0000313" key="9">
    <source>
        <dbReference type="EMBL" id="AMB84681.1"/>
    </source>
</evidence>
<comment type="catalytic activity">
    <reaction evidence="4">
        <text>(2R,3S)-2,3-dihydroxy-2,3-dihydro-p-cumate + NAD(+) = 2,3-dihydroxy-p-cumate + NADH + H(+)</text>
        <dbReference type="Rhea" id="RHEA:23772"/>
        <dbReference type="ChEBI" id="CHEBI:15378"/>
        <dbReference type="ChEBI" id="CHEBI:36647"/>
        <dbReference type="ChEBI" id="CHEBI:57540"/>
        <dbReference type="ChEBI" id="CHEBI:57945"/>
        <dbReference type="ChEBI" id="CHEBI:58420"/>
        <dbReference type="EC" id="1.3.1.58"/>
    </reaction>
</comment>
<dbReference type="RefSeq" id="WP_060782284.1">
    <property type="nucleotide sequence ID" value="NZ_CP014135.1"/>
</dbReference>
<dbReference type="PANTHER" id="PTHR43639">
    <property type="entry name" value="OXIDOREDUCTASE, SHORT-CHAIN DEHYDROGENASE/REDUCTASE FAMILY (AFU_ORTHOLOGUE AFUA_5G02870)"/>
    <property type="match status" value="1"/>
</dbReference>
<evidence type="ECO:0000313" key="10">
    <source>
        <dbReference type="Proteomes" id="UP000063229"/>
    </source>
</evidence>
<dbReference type="Gene3D" id="3.40.50.720">
    <property type="entry name" value="NAD(P)-binding Rossmann-like Domain"/>
    <property type="match status" value="1"/>
</dbReference>
<dbReference type="InterPro" id="IPR002347">
    <property type="entry name" value="SDR_fam"/>
</dbReference>
<accession>A0A0X1SXV8</accession>
<sequence>MEKVIVITGGSRGIGAATALLAAQHGYRICINYLTDADAAHKVQEQVRALGAQVITVRADVSSEDDVIHLFRRVDAELGPVTALVNNAGTVGHRSRVDEMSEFRILQTLKTNVLGPILCSKHAVLRMSLCHGGQGGNIVNVSSAAARIGSANEYVDYAASKGALDTFTLGLSKELAGEGIRVNAVRPGFIYTGFHALSGDSKRVDKLASAIPMGRGGRAEEVAEGIIWLLSDQASYATGTFIDLAGGR</sequence>
<dbReference type="SUPFAM" id="SSF51735">
    <property type="entry name" value="NAD(P)-binding Rossmann-fold domains"/>
    <property type="match status" value="1"/>
</dbReference>
<dbReference type="EC" id="1.3.1.58" evidence="6"/>
<evidence type="ECO:0000256" key="6">
    <source>
        <dbReference type="ARBA" id="ARBA00066455"/>
    </source>
</evidence>
<reference evidence="9 10" key="1">
    <citation type="submission" date="2016-01" db="EMBL/GenBank/DDBJ databases">
        <authorList>
            <person name="McClelland M."/>
            <person name="Jain A."/>
            <person name="Saraogi P."/>
            <person name="Mendelson R."/>
            <person name="Westerman R."/>
            <person name="SanMiguel P."/>
            <person name="Csonka L."/>
        </authorList>
    </citation>
    <scope>NUCLEOTIDE SEQUENCE [LARGE SCALE GENOMIC DNA]</scope>
    <source>
        <strain evidence="9 10">NCPPB 2472</strain>
    </source>
</reference>
<evidence type="ECO:0000256" key="5">
    <source>
        <dbReference type="ARBA" id="ARBA00060518"/>
    </source>
</evidence>
<evidence type="ECO:0000256" key="3">
    <source>
        <dbReference type="ARBA" id="ARBA00042907"/>
    </source>
</evidence>
<evidence type="ECO:0000256" key="1">
    <source>
        <dbReference type="ARBA" id="ARBA00006484"/>
    </source>
</evidence>
<feature type="domain" description="Ketoreductase" evidence="8">
    <location>
        <begin position="3"/>
        <end position="188"/>
    </location>
</feature>
<name>A0A0X1SXV8_PSEAA</name>
<evidence type="ECO:0000256" key="2">
    <source>
        <dbReference type="ARBA" id="ARBA00023002"/>
    </source>
</evidence>
<dbReference type="PANTHER" id="PTHR43639:SF1">
    <property type="entry name" value="SHORT-CHAIN DEHYDROGENASE_REDUCTASE FAMILY PROTEIN"/>
    <property type="match status" value="1"/>
</dbReference>
<dbReference type="PROSITE" id="PS00061">
    <property type="entry name" value="ADH_SHORT"/>
    <property type="match status" value="1"/>
</dbReference>
<protein>
    <recommendedName>
        <fullName evidence="7">2,3-dihydroxy-2,3-dihydro-p-cumate dehydrogenase</fullName>
        <ecNumber evidence="6">1.3.1.58</ecNumber>
    </recommendedName>
    <alternativeName>
        <fullName evidence="3">Biphenyl-2,3-dihydro-2,3-diol dehydrogenase</fullName>
    </alternativeName>
</protein>
<dbReference type="KEGG" id="pagb:AWM79_04915"/>
<dbReference type="Pfam" id="PF13561">
    <property type="entry name" value="adh_short_C2"/>
    <property type="match status" value="1"/>
</dbReference>
<keyword evidence="10" id="KW-1185">Reference proteome</keyword>
<dbReference type="FunFam" id="3.40.50.720:FF:000173">
    <property type="entry name" value="3-oxoacyl-[acyl-carrier protein] reductase"/>
    <property type="match status" value="1"/>
</dbReference>
<evidence type="ECO:0000256" key="4">
    <source>
        <dbReference type="ARBA" id="ARBA00050226"/>
    </source>
</evidence>
<dbReference type="PRINTS" id="PR00080">
    <property type="entry name" value="SDRFAMILY"/>
</dbReference>
<dbReference type="InterPro" id="IPR036291">
    <property type="entry name" value="NAD(P)-bd_dom_sf"/>
</dbReference>
<dbReference type="STRING" id="46677.AWM79_04915"/>
<dbReference type="CDD" id="cd05233">
    <property type="entry name" value="SDR_c"/>
    <property type="match status" value="1"/>
</dbReference>